<dbReference type="AlphaFoldDB" id="A0A8X6G601"/>
<dbReference type="Gene3D" id="1.10.287.130">
    <property type="match status" value="1"/>
</dbReference>
<organism evidence="1 2">
    <name type="scientific">Trichonephila clavata</name>
    <name type="common">Joro spider</name>
    <name type="synonym">Nephila clavata</name>
    <dbReference type="NCBI Taxonomy" id="2740835"/>
    <lineage>
        <taxon>Eukaryota</taxon>
        <taxon>Metazoa</taxon>
        <taxon>Ecdysozoa</taxon>
        <taxon>Arthropoda</taxon>
        <taxon>Chelicerata</taxon>
        <taxon>Arachnida</taxon>
        <taxon>Araneae</taxon>
        <taxon>Araneomorphae</taxon>
        <taxon>Entelegynae</taxon>
        <taxon>Araneoidea</taxon>
        <taxon>Nephilidae</taxon>
        <taxon>Trichonephila</taxon>
    </lineage>
</organism>
<keyword evidence="2" id="KW-1185">Reference proteome</keyword>
<proteinExistence type="predicted"/>
<dbReference type="Proteomes" id="UP000887116">
    <property type="component" value="Unassembled WGS sequence"/>
</dbReference>
<accession>A0A8X6G601</accession>
<evidence type="ECO:0000313" key="2">
    <source>
        <dbReference type="Proteomes" id="UP000887116"/>
    </source>
</evidence>
<comment type="caution">
    <text evidence="1">The sequence shown here is derived from an EMBL/GenBank/DDBJ whole genome shotgun (WGS) entry which is preliminary data.</text>
</comment>
<evidence type="ECO:0000313" key="1">
    <source>
        <dbReference type="EMBL" id="GFQ96462.1"/>
    </source>
</evidence>
<protein>
    <submittedName>
        <fullName evidence="1">Uncharacterized protein</fullName>
    </submittedName>
</protein>
<name>A0A8X6G601_TRICU</name>
<gene>
    <name evidence="1" type="primary">TV42_02235</name>
    <name evidence="1" type="ORF">TNCT_175551</name>
</gene>
<dbReference type="EMBL" id="BMAO01004715">
    <property type="protein sequence ID" value="GFQ96462.1"/>
    <property type="molecule type" value="Genomic_DNA"/>
</dbReference>
<sequence>MNKNTKNILLITELLSGRLLHDFANSMNGIMFGLEELEVIDKNDADVQKEALSFLKESSDDLIYKHKVMKQAYSSSADNYSFDQTKSNIENYLLKKSKAYVENRRILCKKSGRFN</sequence>
<reference evidence="1" key="1">
    <citation type="submission" date="2020-07" db="EMBL/GenBank/DDBJ databases">
        <title>Multicomponent nature underlies the extraordinary mechanical properties of spider dragline silk.</title>
        <authorList>
            <person name="Kono N."/>
            <person name="Nakamura H."/>
            <person name="Mori M."/>
            <person name="Yoshida Y."/>
            <person name="Ohtoshi R."/>
            <person name="Malay A.D."/>
            <person name="Moran D.A.P."/>
            <person name="Tomita M."/>
            <person name="Numata K."/>
            <person name="Arakawa K."/>
        </authorList>
    </citation>
    <scope>NUCLEOTIDE SEQUENCE</scope>
</reference>